<gene>
    <name evidence="2" type="ORF">HYDPIDRAFT_42145</name>
</gene>
<feature type="chain" id="PRO_5002204542" evidence="1">
    <location>
        <begin position="24"/>
        <end position="110"/>
    </location>
</feature>
<name>A0A0C9V8T2_9AGAM</name>
<evidence type="ECO:0000256" key="1">
    <source>
        <dbReference type="SAM" id="SignalP"/>
    </source>
</evidence>
<evidence type="ECO:0000313" key="3">
    <source>
        <dbReference type="Proteomes" id="UP000053820"/>
    </source>
</evidence>
<reference evidence="2 3" key="1">
    <citation type="submission" date="2014-04" db="EMBL/GenBank/DDBJ databases">
        <title>Evolutionary Origins and Diversification of the Mycorrhizal Mutualists.</title>
        <authorList>
            <consortium name="DOE Joint Genome Institute"/>
            <consortium name="Mycorrhizal Genomics Consortium"/>
            <person name="Kohler A."/>
            <person name="Kuo A."/>
            <person name="Nagy L.G."/>
            <person name="Floudas D."/>
            <person name="Copeland A."/>
            <person name="Barry K.W."/>
            <person name="Cichocki N."/>
            <person name="Veneault-Fourrey C."/>
            <person name="LaButti K."/>
            <person name="Lindquist E.A."/>
            <person name="Lipzen A."/>
            <person name="Lundell T."/>
            <person name="Morin E."/>
            <person name="Murat C."/>
            <person name="Riley R."/>
            <person name="Ohm R."/>
            <person name="Sun H."/>
            <person name="Tunlid A."/>
            <person name="Henrissat B."/>
            <person name="Grigoriev I.V."/>
            <person name="Hibbett D.S."/>
            <person name="Martin F."/>
        </authorList>
    </citation>
    <scope>NUCLEOTIDE SEQUENCE [LARGE SCALE GENOMIC DNA]</scope>
    <source>
        <strain evidence="2 3">MD-312</strain>
    </source>
</reference>
<dbReference type="Proteomes" id="UP000053820">
    <property type="component" value="Unassembled WGS sequence"/>
</dbReference>
<accession>A0A0C9V8T2</accession>
<proteinExistence type="predicted"/>
<protein>
    <submittedName>
        <fullName evidence="2">Uncharacterized protein</fullName>
    </submittedName>
</protein>
<dbReference type="AlphaFoldDB" id="A0A0C9V8T2"/>
<keyword evidence="3" id="KW-1185">Reference proteome</keyword>
<feature type="signal peptide" evidence="1">
    <location>
        <begin position="1"/>
        <end position="23"/>
    </location>
</feature>
<dbReference type="EMBL" id="KN839857">
    <property type="protein sequence ID" value="KIJ62109.1"/>
    <property type="molecule type" value="Genomic_DNA"/>
</dbReference>
<organism evidence="2 3">
    <name type="scientific">Hydnomerulius pinastri MD-312</name>
    <dbReference type="NCBI Taxonomy" id="994086"/>
    <lineage>
        <taxon>Eukaryota</taxon>
        <taxon>Fungi</taxon>
        <taxon>Dikarya</taxon>
        <taxon>Basidiomycota</taxon>
        <taxon>Agaricomycotina</taxon>
        <taxon>Agaricomycetes</taxon>
        <taxon>Agaricomycetidae</taxon>
        <taxon>Boletales</taxon>
        <taxon>Boletales incertae sedis</taxon>
        <taxon>Leucogyrophana</taxon>
    </lineage>
</organism>
<keyword evidence="1" id="KW-0732">Signal</keyword>
<dbReference type="HOGENOM" id="CLU_135746_0_0_1"/>
<evidence type="ECO:0000313" key="2">
    <source>
        <dbReference type="EMBL" id="KIJ62109.1"/>
    </source>
</evidence>
<sequence length="110" mass="12040">MVSFKSTLFALALAAIASAKCVASERGKGWEFYVFEDENCSYSGKYEEFWGDADPIDMLCHNLSENLPSVHSFSFTSDLHGIGSSGGNWFDNSVSTAGSKMKSFQIGLFK</sequence>